<organism evidence="1 2">
    <name type="scientific">Oedothorax gibbosus</name>
    <dbReference type="NCBI Taxonomy" id="931172"/>
    <lineage>
        <taxon>Eukaryota</taxon>
        <taxon>Metazoa</taxon>
        <taxon>Ecdysozoa</taxon>
        <taxon>Arthropoda</taxon>
        <taxon>Chelicerata</taxon>
        <taxon>Arachnida</taxon>
        <taxon>Araneae</taxon>
        <taxon>Araneomorphae</taxon>
        <taxon>Entelegynae</taxon>
        <taxon>Araneoidea</taxon>
        <taxon>Linyphiidae</taxon>
        <taxon>Erigoninae</taxon>
        <taxon>Oedothorax</taxon>
    </lineage>
</organism>
<evidence type="ECO:0000313" key="1">
    <source>
        <dbReference type="EMBL" id="KAG8172971.1"/>
    </source>
</evidence>
<keyword evidence="2" id="KW-1185">Reference proteome</keyword>
<proteinExistence type="predicted"/>
<accession>A0AAV6TMQ4</accession>
<dbReference type="EMBL" id="JAFNEN010002196">
    <property type="protein sequence ID" value="KAG8172971.1"/>
    <property type="molecule type" value="Genomic_DNA"/>
</dbReference>
<sequence>MGLSKVFFRQYLADSWHLDKIGCLDTFHYLLGLMPQVELLSPQLMEGRLDLLGGQDPIALGKEAAKRLLANMKYAGSEEFWDI</sequence>
<dbReference type="AlphaFoldDB" id="A0AAV6TMQ4"/>
<comment type="caution">
    <text evidence="1">The sequence shown here is derived from an EMBL/GenBank/DDBJ whole genome shotgun (WGS) entry which is preliminary data.</text>
</comment>
<evidence type="ECO:0000313" key="2">
    <source>
        <dbReference type="Proteomes" id="UP000827092"/>
    </source>
</evidence>
<gene>
    <name evidence="1" type="ORF">JTE90_016958</name>
</gene>
<name>A0AAV6TMQ4_9ARAC</name>
<protein>
    <submittedName>
        <fullName evidence="1">Uncharacterized protein</fullName>
    </submittedName>
</protein>
<reference evidence="1 2" key="1">
    <citation type="journal article" date="2022" name="Nat. Ecol. Evol.">
        <title>A masculinizing supergene underlies an exaggerated male reproductive morph in a spider.</title>
        <authorList>
            <person name="Hendrickx F."/>
            <person name="De Corte Z."/>
            <person name="Sonet G."/>
            <person name="Van Belleghem S.M."/>
            <person name="Kostlbacher S."/>
            <person name="Vangestel C."/>
        </authorList>
    </citation>
    <scope>NUCLEOTIDE SEQUENCE [LARGE SCALE GENOMIC DNA]</scope>
    <source>
        <strain evidence="1">W744_W776</strain>
    </source>
</reference>
<dbReference type="Proteomes" id="UP000827092">
    <property type="component" value="Unassembled WGS sequence"/>
</dbReference>